<evidence type="ECO:0000313" key="3">
    <source>
        <dbReference type="Proteomes" id="UP000799424"/>
    </source>
</evidence>
<organism evidence="2 3">
    <name type="scientific">Ophiobolus disseminans</name>
    <dbReference type="NCBI Taxonomy" id="1469910"/>
    <lineage>
        <taxon>Eukaryota</taxon>
        <taxon>Fungi</taxon>
        <taxon>Dikarya</taxon>
        <taxon>Ascomycota</taxon>
        <taxon>Pezizomycotina</taxon>
        <taxon>Dothideomycetes</taxon>
        <taxon>Pleosporomycetidae</taxon>
        <taxon>Pleosporales</taxon>
        <taxon>Pleosporineae</taxon>
        <taxon>Phaeosphaeriaceae</taxon>
        <taxon>Ophiobolus</taxon>
    </lineage>
</organism>
<accession>A0A6A6ZFD4</accession>
<dbReference type="SUPFAM" id="SSF56112">
    <property type="entry name" value="Protein kinase-like (PK-like)"/>
    <property type="match status" value="1"/>
</dbReference>
<dbReference type="AlphaFoldDB" id="A0A6A6ZFD4"/>
<dbReference type="GO" id="GO:0004672">
    <property type="term" value="F:protein kinase activity"/>
    <property type="evidence" value="ECO:0007669"/>
    <property type="project" value="InterPro"/>
</dbReference>
<proteinExistence type="predicted"/>
<dbReference type="PROSITE" id="PS50011">
    <property type="entry name" value="PROTEIN_KINASE_DOM"/>
    <property type="match status" value="1"/>
</dbReference>
<evidence type="ECO:0000313" key="2">
    <source>
        <dbReference type="EMBL" id="KAF2819706.1"/>
    </source>
</evidence>
<reference evidence="2" key="1">
    <citation type="journal article" date="2020" name="Stud. Mycol.">
        <title>101 Dothideomycetes genomes: a test case for predicting lifestyles and emergence of pathogens.</title>
        <authorList>
            <person name="Haridas S."/>
            <person name="Albert R."/>
            <person name="Binder M."/>
            <person name="Bloem J."/>
            <person name="Labutti K."/>
            <person name="Salamov A."/>
            <person name="Andreopoulos B."/>
            <person name="Baker S."/>
            <person name="Barry K."/>
            <person name="Bills G."/>
            <person name="Bluhm B."/>
            <person name="Cannon C."/>
            <person name="Castanera R."/>
            <person name="Culley D."/>
            <person name="Daum C."/>
            <person name="Ezra D."/>
            <person name="Gonzalez J."/>
            <person name="Henrissat B."/>
            <person name="Kuo A."/>
            <person name="Liang C."/>
            <person name="Lipzen A."/>
            <person name="Lutzoni F."/>
            <person name="Magnuson J."/>
            <person name="Mondo S."/>
            <person name="Nolan M."/>
            <person name="Ohm R."/>
            <person name="Pangilinan J."/>
            <person name="Park H.-J."/>
            <person name="Ramirez L."/>
            <person name="Alfaro M."/>
            <person name="Sun H."/>
            <person name="Tritt A."/>
            <person name="Yoshinaga Y."/>
            <person name="Zwiers L.-H."/>
            <person name="Turgeon B."/>
            <person name="Goodwin S."/>
            <person name="Spatafora J."/>
            <person name="Crous P."/>
            <person name="Grigoriev I."/>
        </authorList>
    </citation>
    <scope>NUCLEOTIDE SEQUENCE</scope>
    <source>
        <strain evidence="2">CBS 113818</strain>
    </source>
</reference>
<gene>
    <name evidence="2" type="ORF">CC86DRAFT_398389</name>
</gene>
<dbReference type="Pfam" id="PF00069">
    <property type="entry name" value="Pkinase"/>
    <property type="match status" value="1"/>
</dbReference>
<dbReference type="InterPro" id="IPR011009">
    <property type="entry name" value="Kinase-like_dom_sf"/>
</dbReference>
<protein>
    <recommendedName>
        <fullName evidence="1">Protein kinase domain-containing protein</fullName>
    </recommendedName>
</protein>
<dbReference type="Gene3D" id="1.10.510.10">
    <property type="entry name" value="Transferase(Phosphotransferase) domain 1"/>
    <property type="match status" value="1"/>
</dbReference>
<evidence type="ECO:0000259" key="1">
    <source>
        <dbReference type="PROSITE" id="PS50011"/>
    </source>
</evidence>
<sequence>MEKEVFDILVDWNCDEKGAKTVTSVALGDFDIAFKLQEGALLHTPHTIGNAMWRSPKGQTGRGITKASDIFSFGLVCIYALGAGEVLLINNYQELLQLGMTAEQEILVRHLSYFGPVNQGLLKQINDGKWATALSSAPQLAELDVADRPELSFEQWGQELGSGAQDLIAGMTRIDPTARATIYQVLAHKWWHEEG</sequence>
<keyword evidence="3" id="KW-1185">Reference proteome</keyword>
<dbReference type="GO" id="GO:0005524">
    <property type="term" value="F:ATP binding"/>
    <property type="evidence" value="ECO:0007669"/>
    <property type="project" value="InterPro"/>
</dbReference>
<dbReference type="EMBL" id="MU006243">
    <property type="protein sequence ID" value="KAF2819706.1"/>
    <property type="molecule type" value="Genomic_DNA"/>
</dbReference>
<name>A0A6A6ZFD4_9PLEO</name>
<dbReference type="Proteomes" id="UP000799424">
    <property type="component" value="Unassembled WGS sequence"/>
</dbReference>
<dbReference type="OrthoDB" id="10252171at2759"/>
<dbReference type="InterPro" id="IPR000719">
    <property type="entry name" value="Prot_kinase_dom"/>
</dbReference>
<feature type="domain" description="Protein kinase" evidence="1">
    <location>
        <begin position="1"/>
        <end position="191"/>
    </location>
</feature>